<dbReference type="Pfam" id="PF11396">
    <property type="entry name" value="PepSY_like"/>
    <property type="match status" value="2"/>
</dbReference>
<comment type="caution">
    <text evidence="3">The sequence shown here is derived from an EMBL/GenBank/DDBJ whole genome shotgun (WGS) entry which is preliminary data.</text>
</comment>
<dbReference type="SUPFAM" id="SSF160574">
    <property type="entry name" value="BT0923-like"/>
    <property type="match status" value="1"/>
</dbReference>
<reference evidence="3 4" key="1">
    <citation type="submission" date="2018-03" db="EMBL/GenBank/DDBJ databases">
        <title>Genomic Encyclopedia of Archaeal and Bacterial Type Strains, Phase II (KMG-II): from individual species to whole genera.</title>
        <authorList>
            <person name="Goeker M."/>
        </authorList>
    </citation>
    <scope>NUCLEOTIDE SEQUENCE [LARGE SCALE GENOMIC DNA]</scope>
    <source>
        <strain evidence="3 4">DSM 100214</strain>
    </source>
</reference>
<dbReference type="Gene3D" id="3.10.450.360">
    <property type="match status" value="1"/>
</dbReference>
<feature type="signal peptide" evidence="1">
    <location>
        <begin position="1"/>
        <end position="19"/>
    </location>
</feature>
<dbReference type="RefSeq" id="WP_110308954.1">
    <property type="nucleotide sequence ID" value="NZ_QICL01000001.1"/>
</dbReference>
<accession>A0A2V3PV39</accession>
<evidence type="ECO:0000256" key="1">
    <source>
        <dbReference type="SAM" id="SignalP"/>
    </source>
</evidence>
<evidence type="ECO:0000313" key="3">
    <source>
        <dbReference type="EMBL" id="PXV68982.1"/>
    </source>
</evidence>
<dbReference type="Proteomes" id="UP000247973">
    <property type="component" value="Unassembled WGS sequence"/>
</dbReference>
<evidence type="ECO:0000313" key="4">
    <source>
        <dbReference type="Proteomes" id="UP000247973"/>
    </source>
</evidence>
<protein>
    <submittedName>
        <fullName evidence="3">Putative PepSY-like beta-lactamase-inhibitor</fullName>
    </submittedName>
</protein>
<dbReference type="AlphaFoldDB" id="A0A2V3PV39"/>
<sequence>MKKILILVMMAVASFSTQAKDILPENVPAKVKSYVSKHYSKVNSIEWEDKSKKGYYEAEFRYQGREVELKIADNGTLIASKEDILIKDIPSFATDYIKKNYKDAQILGANKKYENGSTTYSVGIKFENDRGRDRHRNIVFDNKGNVIKR</sequence>
<name>A0A2V3PV39_9BACT</name>
<organism evidence="3 4">
    <name type="scientific">Dysgonomonas alginatilytica</name>
    <dbReference type="NCBI Taxonomy" id="1605892"/>
    <lineage>
        <taxon>Bacteria</taxon>
        <taxon>Pseudomonadati</taxon>
        <taxon>Bacteroidota</taxon>
        <taxon>Bacteroidia</taxon>
        <taxon>Bacteroidales</taxon>
        <taxon>Dysgonomonadaceae</taxon>
        <taxon>Dysgonomonas</taxon>
    </lineage>
</organism>
<proteinExistence type="predicted"/>
<keyword evidence="4" id="KW-1185">Reference proteome</keyword>
<keyword evidence="1" id="KW-0732">Signal</keyword>
<dbReference type="InterPro" id="IPR021533">
    <property type="entry name" value="PepSY-like"/>
</dbReference>
<feature type="domain" description="Putative beta-lactamase-inhibitor-like PepSY-like" evidence="2">
    <location>
        <begin position="19"/>
        <end position="78"/>
    </location>
</feature>
<feature type="chain" id="PRO_5016001056" evidence="1">
    <location>
        <begin position="20"/>
        <end position="149"/>
    </location>
</feature>
<dbReference type="OrthoDB" id="1121502at2"/>
<dbReference type="EMBL" id="QICL01000001">
    <property type="protein sequence ID" value="PXV68982.1"/>
    <property type="molecule type" value="Genomic_DNA"/>
</dbReference>
<gene>
    <name evidence="3" type="ORF">CLV62_101248</name>
</gene>
<feature type="domain" description="Putative beta-lactamase-inhibitor-like PepSY-like" evidence="2">
    <location>
        <begin position="83"/>
        <end position="148"/>
    </location>
</feature>
<evidence type="ECO:0000259" key="2">
    <source>
        <dbReference type="Pfam" id="PF11396"/>
    </source>
</evidence>